<sequence>MLQALGQLLPIAVAIALSTVPIMATVLILMSPNRDRSSVPFLIGWVVGIAAMAGVFTLGAQAFPAPGTRGPHGSALLGLVQIFIGLALVALAVISWRRGRAHPTEGIPRWLRRVGSFGPWSSFGLAMGLNVRPKALLLSAAAGLSLRVGSLSPESTLIVLGIFAVLASATVSVPIVAAIASPERAETWLVASESWINRNSRTVTNLIVVVIGVVILGNGLRLL</sequence>
<evidence type="ECO:0000313" key="5">
    <source>
        <dbReference type="Proteomes" id="UP000561726"/>
    </source>
</evidence>
<dbReference type="EMBL" id="JACHBQ010000001">
    <property type="protein sequence ID" value="MBB5641225.1"/>
    <property type="molecule type" value="Genomic_DNA"/>
</dbReference>
<name>A0A099J596_9MICO</name>
<dbReference type="AlphaFoldDB" id="A0A099J596"/>
<keyword evidence="4" id="KW-1185">Reference proteome</keyword>
<evidence type="ECO:0000256" key="1">
    <source>
        <dbReference type="SAM" id="Phobius"/>
    </source>
</evidence>
<dbReference type="InterPro" id="IPR021315">
    <property type="entry name" value="Gap/Sap"/>
</dbReference>
<evidence type="ECO:0000313" key="2">
    <source>
        <dbReference type="EMBL" id="KGJ72657.1"/>
    </source>
</evidence>
<feature type="transmembrane region" description="Helical" evidence="1">
    <location>
        <begin position="202"/>
        <end position="220"/>
    </location>
</feature>
<dbReference type="Proteomes" id="UP000561726">
    <property type="component" value="Unassembled WGS sequence"/>
</dbReference>
<proteinExistence type="predicted"/>
<feature type="transmembrane region" description="Helical" evidence="1">
    <location>
        <begin position="157"/>
        <end position="181"/>
    </location>
</feature>
<accession>A0A099J596</accession>
<reference evidence="2 4" key="1">
    <citation type="submission" date="2014-08" db="EMBL/GenBank/DDBJ databases">
        <authorList>
            <person name="Sisinthy S."/>
        </authorList>
    </citation>
    <scope>NUCLEOTIDE SEQUENCE [LARGE SCALE GENOMIC DNA]</scope>
    <source>
        <strain evidence="2 4">RuG17</strain>
    </source>
</reference>
<organism evidence="2 4">
    <name type="scientific">Cryobacterium roopkundense</name>
    <dbReference type="NCBI Taxonomy" id="1001240"/>
    <lineage>
        <taxon>Bacteria</taxon>
        <taxon>Bacillati</taxon>
        <taxon>Actinomycetota</taxon>
        <taxon>Actinomycetes</taxon>
        <taxon>Micrococcales</taxon>
        <taxon>Microbacteriaceae</taxon>
        <taxon>Cryobacterium</taxon>
    </lineage>
</organism>
<dbReference type="OrthoDB" id="4462109at2"/>
<gene>
    <name evidence="3" type="ORF">BJ997_001773</name>
    <name evidence="2" type="ORF">GY21_13930</name>
</gene>
<dbReference type="eggNOG" id="COG1280">
    <property type="taxonomic scope" value="Bacteria"/>
</dbReference>
<keyword evidence="1" id="KW-0472">Membrane</keyword>
<evidence type="ECO:0008006" key="6">
    <source>
        <dbReference type="Google" id="ProtNLM"/>
    </source>
</evidence>
<protein>
    <recommendedName>
        <fullName evidence="6">GAP family protein</fullName>
    </recommendedName>
</protein>
<evidence type="ECO:0000313" key="4">
    <source>
        <dbReference type="Proteomes" id="UP000029864"/>
    </source>
</evidence>
<keyword evidence="1" id="KW-0812">Transmembrane</keyword>
<dbReference type="EMBL" id="JPXF01000061">
    <property type="protein sequence ID" value="KGJ72657.1"/>
    <property type="molecule type" value="Genomic_DNA"/>
</dbReference>
<evidence type="ECO:0000313" key="3">
    <source>
        <dbReference type="EMBL" id="MBB5641225.1"/>
    </source>
</evidence>
<reference evidence="3 5" key="2">
    <citation type="submission" date="2020-08" db="EMBL/GenBank/DDBJ databases">
        <title>Sequencing the genomes of 1000 actinobacteria strains.</title>
        <authorList>
            <person name="Klenk H.-P."/>
        </authorList>
    </citation>
    <scope>NUCLEOTIDE SEQUENCE [LARGE SCALE GENOMIC DNA]</scope>
    <source>
        <strain evidence="3 5">DSM 21065</strain>
    </source>
</reference>
<keyword evidence="1" id="KW-1133">Transmembrane helix</keyword>
<feature type="transmembrane region" description="Helical" evidence="1">
    <location>
        <begin position="75"/>
        <end position="96"/>
    </location>
</feature>
<dbReference type="RefSeq" id="WP_035837395.1">
    <property type="nucleotide sequence ID" value="NZ_JACHBQ010000001.1"/>
</dbReference>
<feature type="transmembrane region" description="Helical" evidence="1">
    <location>
        <begin position="41"/>
        <end position="63"/>
    </location>
</feature>
<feature type="transmembrane region" description="Helical" evidence="1">
    <location>
        <begin position="6"/>
        <end position="29"/>
    </location>
</feature>
<dbReference type="STRING" id="1001240.GY21_13930"/>
<comment type="caution">
    <text evidence="2">The sequence shown here is derived from an EMBL/GenBank/DDBJ whole genome shotgun (WGS) entry which is preliminary data.</text>
</comment>
<dbReference type="Proteomes" id="UP000029864">
    <property type="component" value="Unassembled WGS sequence"/>
</dbReference>
<dbReference type="Pfam" id="PF11139">
    <property type="entry name" value="SfLAP"/>
    <property type="match status" value="1"/>
</dbReference>